<dbReference type="EMBL" id="QTJV01000042">
    <property type="protein sequence ID" value="RFM28404.1"/>
    <property type="molecule type" value="Genomic_DNA"/>
</dbReference>
<keyword evidence="2" id="KW-1185">Reference proteome</keyword>
<comment type="caution">
    <text evidence="1">The sequence shown here is derived from an EMBL/GenBank/DDBJ whole genome shotgun (WGS) entry which is preliminary data.</text>
</comment>
<sequence length="218" mass="25327">MLAKMITITTSLFNYKQILPVLADKGRILFGAHFRIYPEDLKVIIPVIAWFLHDEEVARQFDIDLHKGIFLGGPIGTGKTQIMQLMKCIVPRPLNYEMKHCDRISEEYTLKGPSMLYNYIGAENSDKYNHRIWCFDDLGSEHTAHHYGSNCQVMKKILLGRYELFTKFGTITHVTSSLTTSAIEQRYGTDVRSRMREMFNRITFDKESRDKRGYMIAT</sequence>
<name>A0A3E1NKN7_9BACT</name>
<dbReference type="InterPro" id="IPR027417">
    <property type="entry name" value="P-loop_NTPase"/>
</dbReference>
<proteinExistence type="predicted"/>
<dbReference type="AlphaFoldDB" id="A0A3E1NKN7"/>
<dbReference type="SUPFAM" id="SSF52540">
    <property type="entry name" value="P-loop containing nucleoside triphosphate hydrolases"/>
    <property type="match status" value="1"/>
</dbReference>
<dbReference type="Proteomes" id="UP000261174">
    <property type="component" value="Unassembled WGS sequence"/>
</dbReference>
<dbReference type="Gene3D" id="3.40.50.300">
    <property type="entry name" value="P-loop containing nucleotide triphosphate hydrolases"/>
    <property type="match status" value="1"/>
</dbReference>
<accession>A0A3E1NKN7</accession>
<gene>
    <name evidence="1" type="ORF">DXN04_34150</name>
</gene>
<reference evidence="1 2" key="1">
    <citation type="submission" date="2018-08" db="EMBL/GenBank/DDBJ databases">
        <title>Chitinophaga sp. K20C18050901, a novel bacterium isolated from forest soil.</title>
        <authorList>
            <person name="Wang C."/>
        </authorList>
    </citation>
    <scope>NUCLEOTIDE SEQUENCE [LARGE SCALE GENOMIC DNA]</scope>
    <source>
        <strain evidence="1 2">K20C18050901</strain>
    </source>
</reference>
<evidence type="ECO:0000313" key="2">
    <source>
        <dbReference type="Proteomes" id="UP000261174"/>
    </source>
</evidence>
<evidence type="ECO:0000313" key="1">
    <source>
        <dbReference type="EMBL" id="RFM28404.1"/>
    </source>
</evidence>
<organism evidence="1 2">
    <name type="scientific">Chitinophaga silvisoli</name>
    <dbReference type="NCBI Taxonomy" id="2291814"/>
    <lineage>
        <taxon>Bacteria</taxon>
        <taxon>Pseudomonadati</taxon>
        <taxon>Bacteroidota</taxon>
        <taxon>Chitinophagia</taxon>
        <taxon>Chitinophagales</taxon>
        <taxon>Chitinophagaceae</taxon>
        <taxon>Chitinophaga</taxon>
    </lineage>
</organism>
<protein>
    <submittedName>
        <fullName evidence="1">ATPase</fullName>
    </submittedName>
</protein>